<evidence type="ECO:0000313" key="1">
    <source>
        <dbReference type="EMBL" id="QJA57542.1"/>
    </source>
</evidence>
<gene>
    <name evidence="1" type="ORF">MM415B01626_0003</name>
</gene>
<dbReference type="EMBL" id="MT141279">
    <property type="protein sequence ID" value="QJA57542.1"/>
    <property type="molecule type" value="Genomic_DNA"/>
</dbReference>
<sequence>MTDITSTCSFVERGQQLSWKEIVVVTPATADAADTITLTLSNYGARYFAHINGVAHTTENSVIVQEDPTTAVSSGVLTITIGGSATNKKRIYRVLLQSY</sequence>
<name>A0A6M3IM85_9ZZZZ</name>
<organism evidence="1">
    <name type="scientific">viral metagenome</name>
    <dbReference type="NCBI Taxonomy" id="1070528"/>
    <lineage>
        <taxon>unclassified sequences</taxon>
        <taxon>metagenomes</taxon>
        <taxon>organismal metagenomes</taxon>
    </lineage>
</organism>
<reference evidence="1" key="1">
    <citation type="submission" date="2020-03" db="EMBL/GenBank/DDBJ databases">
        <title>The deep terrestrial virosphere.</title>
        <authorList>
            <person name="Holmfeldt K."/>
            <person name="Nilsson E."/>
            <person name="Simone D."/>
            <person name="Lopez-Fernandez M."/>
            <person name="Wu X."/>
            <person name="de Brujin I."/>
            <person name="Lundin D."/>
            <person name="Andersson A."/>
            <person name="Bertilsson S."/>
            <person name="Dopson M."/>
        </authorList>
    </citation>
    <scope>NUCLEOTIDE SEQUENCE</scope>
    <source>
        <strain evidence="1">MM415B01626</strain>
    </source>
</reference>
<protein>
    <submittedName>
        <fullName evidence="1">Uncharacterized protein</fullName>
    </submittedName>
</protein>
<accession>A0A6M3IM85</accession>
<proteinExistence type="predicted"/>
<dbReference type="AlphaFoldDB" id="A0A6M3IM85"/>